<organism evidence="10 11">
    <name type="scientific">Microcaecilia unicolor</name>
    <dbReference type="NCBI Taxonomy" id="1415580"/>
    <lineage>
        <taxon>Eukaryota</taxon>
        <taxon>Metazoa</taxon>
        <taxon>Chordata</taxon>
        <taxon>Craniata</taxon>
        <taxon>Vertebrata</taxon>
        <taxon>Euteleostomi</taxon>
        <taxon>Amphibia</taxon>
        <taxon>Gymnophiona</taxon>
        <taxon>Siphonopidae</taxon>
        <taxon>Microcaecilia</taxon>
    </lineage>
</organism>
<dbReference type="InterPro" id="IPR057663">
    <property type="entry name" value="TACC3_Aurora-A_bind"/>
</dbReference>
<evidence type="ECO:0000256" key="5">
    <source>
        <dbReference type="ARBA" id="ARBA00023054"/>
    </source>
</evidence>
<comment type="subcellular location">
    <subcellularLocation>
        <location evidence="1">Cytoplasm</location>
        <location evidence="1">Cytoskeleton</location>
    </subcellularLocation>
</comment>
<feature type="region of interest" description="Disordered" evidence="8">
    <location>
        <begin position="934"/>
        <end position="996"/>
    </location>
</feature>
<dbReference type="Pfam" id="PF25777">
    <property type="entry name" value="Aurora-A_bind_TACC3"/>
    <property type="match status" value="1"/>
</dbReference>
<evidence type="ECO:0000256" key="7">
    <source>
        <dbReference type="SAM" id="Coils"/>
    </source>
</evidence>
<dbReference type="Gene3D" id="1.20.5.1700">
    <property type="match status" value="1"/>
</dbReference>
<dbReference type="InterPro" id="IPR039915">
    <property type="entry name" value="TACC"/>
</dbReference>
<name>A0A6P7XD04_9AMPH</name>
<dbReference type="PANTHER" id="PTHR13924:SF4">
    <property type="entry name" value="TRANSFORMING ACIDIC COILED-COIL-CONTAINING PROTEIN 3"/>
    <property type="match status" value="1"/>
</dbReference>
<evidence type="ECO:0000256" key="4">
    <source>
        <dbReference type="ARBA" id="ARBA00022553"/>
    </source>
</evidence>
<keyword evidence="4" id="KW-0597">Phosphoprotein</keyword>
<evidence type="ECO:0000256" key="3">
    <source>
        <dbReference type="ARBA" id="ARBA00022490"/>
    </source>
</evidence>
<dbReference type="GO" id="GO:0007097">
    <property type="term" value="P:nuclear migration"/>
    <property type="evidence" value="ECO:0007669"/>
    <property type="project" value="TreeGrafter"/>
</dbReference>
<keyword evidence="3" id="KW-0963">Cytoplasm</keyword>
<gene>
    <name evidence="11" type="primary">TACC3</name>
</gene>
<dbReference type="GO" id="GO:0005737">
    <property type="term" value="C:cytoplasm"/>
    <property type="evidence" value="ECO:0007669"/>
    <property type="project" value="TreeGrafter"/>
</dbReference>
<dbReference type="CTD" id="10460"/>
<dbReference type="Proteomes" id="UP000515156">
    <property type="component" value="Chromosome 2"/>
</dbReference>
<keyword evidence="10" id="KW-1185">Reference proteome</keyword>
<feature type="region of interest" description="Disordered" evidence="8">
    <location>
        <begin position="274"/>
        <end position="336"/>
    </location>
</feature>
<feature type="region of interest" description="Disordered" evidence="8">
    <location>
        <begin position="1229"/>
        <end position="1280"/>
    </location>
</feature>
<dbReference type="FunFam" id="1.20.5.1700:FF:000001">
    <property type="entry name" value="Transforming acidic coiled-coil-containing protein 1 isoform 2"/>
    <property type="match status" value="1"/>
</dbReference>
<evidence type="ECO:0000313" key="10">
    <source>
        <dbReference type="Proteomes" id="UP000515156"/>
    </source>
</evidence>
<dbReference type="GO" id="GO:0007052">
    <property type="term" value="P:mitotic spindle organization"/>
    <property type="evidence" value="ECO:0007669"/>
    <property type="project" value="InterPro"/>
</dbReference>
<feature type="compositionally biased region" description="Polar residues" evidence="8">
    <location>
        <begin position="675"/>
        <end position="688"/>
    </location>
</feature>
<dbReference type="GO" id="GO:0005856">
    <property type="term" value="C:cytoskeleton"/>
    <property type="evidence" value="ECO:0007669"/>
    <property type="project" value="UniProtKB-SubCell"/>
</dbReference>
<evidence type="ECO:0000256" key="6">
    <source>
        <dbReference type="ARBA" id="ARBA00023212"/>
    </source>
</evidence>
<evidence type="ECO:0000313" key="11">
    <source>
        <dbReference type="RefSeq" id="XP_030048039.1"/>
    </source>
</evidence>
<feature type="coiled-coil region" evidence="7">
    <location>
        <begin position="1585"/>
        <end position="1619"/>
    </location>
</feature>
<dbReference type="PANTHER" id="PTHR13924">
    <property type="entry name" value="TRANSFORMING ACIDIC COILED-COIL CONTAINING PROTEIN 1/2"/>
    <property type="match status" value="1"/>
</dbReference>
<evidence type="ECO:0000259" key="9">
    <source>
        <dbReference type="Pfam" id="PF05010"/>
    </source>
</evidence>
<feature type="coiled-coil region" evidence="7">
    <location>
        <begin position="1648"/>
        <end position="1732"/>
    </location>
</feature>
<dbReference type="InParanoid" id="A0A6P7XD04"/>
<evidence type="ECO:0000256" key="8">
    <source>
        <dbReference type="SAM" id="MobiDB-lite"/>
    </source>
</evidence>
<dbReference type="Pfam" id="PF05010">
    <property type="entry name" value="TACC_C"/>
    <property type="match status" value="1"/>
</dbReference>
<protein>
    <submittedName>
        <fullName evidence="11">Transforming acidic coiled-coil-containing protein 3</fullName>
    </submittedName>
</protein>
<dbReference type="GeneID" id="115462151"/>
<comment type="similarity">
    <text evidence="2">Belongs to the TACC family.</text>
</comment>
<dbReference type="KEGG" id="muo:115462151"/>
<evidence type="ECO:0000256" key="1">
    <source>
        <dbReference type="ARBA" id="ARBA00004245"/>
    </source>
</evidence>
<accession>A0A6P7XD04</accession>
<dbReference type="RefSeq" id="XP_030048039.1">
    <property type="nucleotide sequence ID" value="XM_030192179.1"/>
</dbReference>
<evidence type="ECO:0000256" key="2">
    <source>
        <dbReference type="ARBA" id="ARBA00009423"/>
    </source>
</evidence>
<keyword evidence="5 7" id="KW-0175">Coiled coil</keyword>
<proteinExistence type="inferred from homology"/>
<feature type="compositionally biased region" description="Polar residues" evidence="8">
    <location>
        <begin position="1260"/>
        <end position="1273"/>
    </location>
</feature>
<sequence>MSLQLNDENCRNDITAESCDFLLTPQQSTGRPSILRPSQKENLPPKNAVKAMKVTFQTPMKDPQTQRILSPNIASKQEDAFTLDDCAAALENLHIDVFSSSECILLSESVIMSQEHDGQTTPYLNDLVRSRVADCTDCNSVDKLNPSNISPKMENSPKILFSHNMDVPEKDPSYLQVDDALCLESTETIPLKDHANSLVENNCPSMEIVDLSTEIKPVINDLFELITKSTCNTDIVSMDPSTAATKVLESPSASKGCYKFDPDQIDLIDPFKPRESKLQNSPAGISKFLDSGPEASNESVTLKIDTSDGNTIRKPSPKSLGKRPPGINDGSKTPPVVKKKVEKVVNEEEMSEDIHAPKASCTIEGDRCDSNLNSFTSEVSKIPNVTKLPKPSTEDISIRHEGDMLPKKPESVLGSLVEEKPVVCDNIGKQDPLSLCSNSELEDQRHDAGCCAPYPDDELPVKSQGTYNMDFNSLEDLNLSEAYTKLETSSSTGLFSPIMNIPTKEGQSNLLDVCSVAAAERIPFNSANSMAEDDCSHGRAVGLSKPAINELSDLVTKSSCNEITSMDPSAAARKILESPLASKASYNFGPNQIDLFDPFKTGGSKLQNSPVGVSQCFKTGPEASKAESVKLEFEFTDGNTVIRKPPLKRLGKRPPVMKNGAKKPAVIQENGGGSKTSSSPKLQKSSTGDLIGKESDNPLLKQNVFVPETVATLDQPDTSGSLKCVESLNQGIRGSAVKGTYVAISEGQVAKEPNMAVEHRQRCILLSESVIMSQEHDGQTTPYLNDLVRSRVADCTDCNSVDKLNPSNISPKMENSPKILFSHNMDVPEKDPSYLQVDDALCLESTETIPLKDHANSLVENSCPSMEIVDLSTEIKPVINDLFELITKSTCNTDIVSMDPSTAATKVLESPSASKGCYKFDPDQIDLIDPFKPRESKLQNSPAGISKFLDSGPEASNESVTLKIDTSDGNTIRKPSPKSLGKRPPGINDGSKTPPVVKKKVEKVVNERKCGYPPAHCDSGCSNSELEDQRHDAGCCAPYPDDELPVKSQGTYNMDFNSLEDLNLSEAYTKLETSSSTGLFSPIMNIPTKEGQSNLLDVCSVAAAERIPFNSANSMAEDDCSHGRAVGLSKPAINELSDLVTKSSCNEITSMDPSAAARKILESPLASKASYNFGPNQIDLFDPFKTGGSKLQNSPVGVSQCFKTGPEASKAESVKLEFEFTDGNTVIRKPPLKRLGKRPPVMKNGAKKPAVIQENGGGSKTSSSPKLQKSSTGDLIGKESDNPLLKQNVFVPETVATLDQPDTSGSLKCVESLNQGIRGSAVKGTYVAISEGQVAKEPNMGQELNPLDLSSSRGNLTSVSDRKAVEDELDEHKAAVKPGSYADISIFEMDFKPAAEFEGLCQPIEIDYLEQFGSSSFKESALRKQSLYLKFDPLLRESPRKTHTGVQETNICLTNVSLKSCSGPLESEIENTVHVEPFQNEEKPKGLDLLGTFTISEPSTLVADISTSPRLSTSVLPFPTVDAIVEVLKFSQKDMDAAIEAVQLKVQEKELDVLHWKNKHERLLIAYTEMGKIVAEFECTVTQMIEDSQKQKEDAKLEIQKILQEKQHVQDDLNSMEKSFSELFKRFEKQKDVLEGYRKNEEALKKCVEDYVARISKEEQRYQALKAHAEEKLKRASEEIAQVRSKAKGEIAALQASLRKEQMKIKSMEQCLEQKAKENDELTKICDDLISKMERSS</sequence>
<dbReference type="OrthoDB" id="10255048at2759"/>
<keyword evidence="6" id="KW-0206">Cytoskeleton</keyword>
<dbReference type="GO" id="GO:0021987">
    <property type="term" value="P:cerebral cortex development"/>
    <property type="evidence" value="ECO:0007669"/>
    <property type="project" value="TreeGrafter"/>
</dbReference>
<dbReference type="InterPro" id="IPR007707">
    <property type="entry name" value="TACC_C"/>
</dbReference>
<feature type="region of interest" description="Disordered" evidence="8">
    <location>
        <begin position="644"/>
        <end position="695"/>
    </location>
</feature>
<feature type="domain" description="Transforming acidic coiled-coil-containing protein C-terminal" evidence="9">
    <location>
        <begin position="1530"/>
        <end position="1730"/>
    </location>
</feature>
<reference evidence="11" key="1">
    <citation type="submission" date="2025-08" db="UniProtKB">
        <authorList>
            <consortium name="RefSeq"/>
        </authorList>
    </citation>
    <scope>IDENTIFICATION</scope>
</reference>
<dbReference type="FunCoup" id="A0A6P7XD04">
    <property type="interactions" value="1119"/>
</dbReference>